<dbReference type="InterPro" id="IPR012336">
    <property type="entry name" value="Thioredoxin-like_fold"/>
</dbReference>
<dbReference type="PANTHER" id="PTHR13887">
    <property type="entry name" value="GLUTATHIONE S-TRANSFERASE KAPPA"/>
    <property type="match status" value="1"/>
</dbReference>
<evidence type="ECO:0000256" key="4">
    <source>
        <dbReference type="ARBA" id="ARBA00023002"/>
    </source>
</evidence>
<accession>A0A1H5UXV1</accession>
<dbReference type="OrthoDB" id="8478320at2"/>
<comment type="function">
    <text evidence="1">May be required for disulfide bond formation in some proteins.</text>
</comment>
<sequence>MTRILTAIFAVALVAVGAFLFMGREPANTSALTPFVGAANAQDAGEIDTSTVVEMALGAEDAPVTFVEYSSFTCPHCRNFHEDVFKKLKAEYIDTGKVRFIYRDVYFDRYGLWAAMIARCEPEKFFGIADLIYKGQSDWARGETPEEVVGKLRKIGRLAGIPDDKLDACLSDGQKAQTLVAWYQENAQRDGIQGTPTFIINGKLVENQPWEDLKAIIEAELQG</sequence>
<dbReference type="EMBL" id="FNVD01000005">
    <property type="protein sequence ID" value="SEF79804.1"/>
    <property type="molecule type" value="Genomic_DNA"/>
</dbReference>
<organism evidence="8 9">
    <name type="scientific">Jhaorihella thermophila</name>
    <dbReference type="NCBI Taxonomy" id="488547"/>
    <lineage>
        <taxon>Bacteria</taxon>
        <taxon>Pseudomonadati</taxon>
        <taxon>Pseudomonadota</taxon>
        <taxon>Alphaproteobacteria</taxon>
        <taxon>Rhodobacterales</taxon>
        <taxon>Paracoccaceae</taxon>
        <taxon>Jhaorihella</taxon>
    </lineage>
</organism>
<evidence type="ECO:0000256" key="5">
    <source>
        <dbReference type="ARBA" id="ARBA00023157"/>
    </source>
</evidence>
<dbReference type="PROSITE" id="PS00194">
    <property type="entry name" value="THIOREDOXIN_1"/>
    <property type="match status" value="1"/>
</dbReference>
<name>A0A1H5UXV1_9RHOB</name>
<dbReference type="PANTHER" id="PTHR13887:SF14">
    <property type="entry name" value="DISULFIDE BOND FORMATION PROTEIN D"/>
    <property type="match status" value="1"/>
</dbReference>
<keyword evidence="4" id="KW-0560">Oxidoreductase</keyword>
<gene>
    <name evidence="8" type="ORF">SAMN05421751_10519</name>
</gene>
<dbReference type="InterPro" id="IPR017937">
    <property type="entry name" value="Thioredoxin_CS"/>
</dbReference>
<dbReference type="InterPro" id="IPR036249">
    <property type="entry name" value="Thioredoxin-like_sf"/>
</dbReference>
<feature type="domain" description="Thioredoxin" evidence="7">
    <location>
        <begin position="27"/>
        <end position="222"/>
    </location>
</feature>
<protein>
    <submittedName>
        <fullName evidence="8">Thioredoxin</fullName>
    </submittedName>
</protein>
<dbReference type="GO" id="GO:0015036">
    <property type="term" value="F:disulfide oxidoreductase activity"/>
    <property type="evidence" value="ECO:0007669"/>
    <property type="project" value="UniProtKB-ARBA"/>
</dbReference>
<evidence type="ECO:0000256" key="3">
    <source>
        <dbReference type="ARBA" id="ARBA00022729"/>
    </source>
</evidence>
<dbReference type="InterPro" id="IPR013766">
    <property type="entry name" value="Thioredoxin_domain"/>
</dbReference>
<evidence type="ECO:0000256" key="2">
    <source>
        <dbReference type="ARBA" id="ARBA00005791"/>
    </source>
</evidence>
<dbReference type="AlphaFoldDB" id="A0A1H5UXV1"/>
<dbReference type="Proteomes" id="UP000236742">
    <property type="component" value="Unassembled WGS sequence"/>
</dbReference>
<keyword evidence="6" id="KW-0676">Redox-active center</keyword>
<keyword evidence="3" id="KW-0732">Signal</keyword>
<dbReference type="RefSeq" id="WP_104007482.1">
    <property type="nucleotide sequence ID" value="NZ_FNVD01000005.1"/>
</dbReference>
<proteinExistence type="inferred from homology"/>
<keyword evidence="5" id="KW-1015">Disulfide bond</keyword>
<evidence type="ECO:0000313" key="9">
    <source>
        <dbReference type="Proteomes" id="UP000236742"/>
    </source>
</evidence>
<evidence type="ECO:0000256" key="1">
    <source>
        <dbReference type="ARBA" id="ARBA00003565"/>
    </source>
</evidence>
<comment type="similarity">
    <text evidence="2">Belongs to the thioredoxin family. DsbA subfamily.</text>
</comment>
<dbReference type="Gene3D" id="3.40.30.10">
    <property type="entry name" value="Glutaredoxin"/>
    <property type="match status" value="1"/>
</dbReference>
<dbReference type="PROSITE" id="PS51352">
    <property type="entry name" value="THIOREDOXIN_2"/>
    <property type="match status" value="1"/>
</dbReference>
<evidence type="ECO:0000256" key="6">
    <source>
        <dbReference type="ARBA" id="ARBA00023284"/>
    </source>
</evidence>
<keyword evidence="9" id="KW-1185">Reference proteome</keyword>
<reference evidence="8 9" key="1">
    <citation type="submission" date="2016-10" db="EMBL/GenBank/DDBJ databases">
        <authorList>
            <person name="de Groot N.N."/>
        </authorList>
    </citation>
    <scope>NUCLEOTIDE SEQUENCE [LARGE SCALE GENOMIC DNA]</scope>
    <source>
        <strain evidence="8 9">DSM 23413</strain>
    </source>
</reference>
<evidence type="ECO:0000259" key="7">
    <source>
        <dbReference type="PROSITE" id="PS51352"/>
    </source>
</evidence>
<evidence type="ECO:0000313" key="8">
    <source>
        <dbReference type="EMBL" id="SEF79804.1"/>
    </source>
</evidence>
<dbReference type="SUPFAM" id="SSF52833">
    <property type="entry name" value="Thioredoxin-like"/>
    <property type="match status" value="1"/>
</dbReference>
<dbReference type="Pfam" id="PF13462">
    <property type="entry name" value="Thioredoxin_4"/>
    <property type="match status" value="1"/>
</dbReference>